<comment type="caution">
    <text evidence="4">The sequence shown here is derived from an EMBL/GenBank/DDBJ whole genome shotgun (WGS) entry which is preliminary data.</text>
</comment>
<dbReference type="RefSeq" id="WP_342946468.1">
    <property type="nucleotide sequence ID" value="NZ_JAYMRV010000002.1"/>
</dbReference>
<sequence>MSKRFNTRLRAVVPALAGACLATGLVLASSAASAQSAAYTSEPVDLYAGPSGDYPVVAELGPGQPVTVMGCVGDYSWCDVTVPGLRGWVYGGYLSYPYQGSYVPLTDYGAQIGLPIVAFSLGAYWGSFYRDRPWYGEQHRWEHVPPPERGRPPAAPAWHGAPGRPSAIAPGGGERPSRPDEPMRGAPPPGTQRPPGNPEAPRAPGYMPPQGAGRPPGNGEQPGTMRPHEAGHPPEQQQFGGRPPAGAPAQGYARPPEPQPQGGMRAPGPAPQQPQAGMRPPAPQQPQGRPAAPPQGGGQGGHAPQGGERGNDRQSEH</sequence>
<keyword evidence="5" id="KW-1185">Reference proteome</keyword>
<proteinExistence type="predicted"/>
<feature type="compositionally biased region" description="Pro residues" evidence="1">
    <location>
        <begin position="185"/>
        <end position="198"/>
    </location>
</feature>
<evidence type="ECO:0000313" key="4">
    <source>
        <dbReference type="EMBL" id="MEM5421141.1"/>
    </source>
</evidence>
<reference evidence="4 5" key="1">
    <citation type="submission" date="2024-01" db="EMBL/GenBank/DDBJ databases">
        <title>The diversity of rhizobia nodulating Mimosa spp. in eleven states of Brazil covering several biomes is determined by host plant, location, and edaphic factors.</title>
        <authorList>
            <person name="Rouws L."/>
            <person name="Barauna A."/>
            <person name="Beukes C."/>
            <person name="De Faria S.M."/>
            <person name="Gross E."/>
            <person name="Dos Reis Junior F.B."/>
            <person name="Simon M."/>
            <person name="Maluk M."/>
            <person name="Odee D.W."/>
            <person name="Kenicer G."/>
            <person name="Young J.P.W."/>
            <person name="Reis V.M."/>
            <person name="Zilli J."/>
            <person name="James E.K."/>
        </authorList>
    </citation>
    <scope>NUCLEOTIDE SEQUENCE [LARGE SCALE GENOMIC DNA]</scope>
    <source>
        <strain evidence="4 5">JPY167</strain>
    </source>
</reference>
<evidence type="ECO:0000313" key="5">
    <source>
        <dbReference type="Proteomes" id="UP001489897"/>
    </source>
</evidence>
<organism evidence="4 5">
    <name type="scientific">Paraburkholderia ferrariae</name>
    <dbReference type="NCBI Taxonomy" id="386056"/>
    <lineage>
        <taxon>Bacteria</taxon>
        <taxon>Pseudomonadati</taxon>
        <taxon>Pseudomonadota</taxon>
        <taxon>Betaproteobacteria</taxon>
        <taxon>Burkholderiales</taxon>
        <taxon>Burkholderiaceae</taxon>
        <taxon>Paraburkholderia</taxon>
    </lineage>
</organism>
<dbReference type="InterPro" id="IPR003646">
    <property type="entry name" value="SH3-like_bac-type"/>
</dbReference>
<feature type="domain" description="SH3b" evidence="3">
    <location>
        <begin position="34"/>
        <end position="98"/>
    </location>
</feature>
<protein>
    <submittedName>
        <fullName evidence="4">SH3 domain-containing protein</fullName>
    </submittedName>
</protein>
<feature type="compositionally biased region" description="Low complexity" evidence="1">
    <location>
        <begin position="236"/>
        <end position="290"/>
    </location>
</feature>
<evidence type="ECO:0000256" key="1">
    <source>
        <dbReference type="SAM" id="MobiDB-lite"/>
    </source>
</evidence>
<dbReference type="Gene3D" id="2.30.30.40">
    <property type="entry name" value="SH3 Domains"/>
    <property type="match status" value="1"/>
</dbReference>
<keyword evidence="2" id="KW-0732">Signal</keyword>
<dbReference type="EMBL" id="JAYMRV010000002">
    <property type="protein sequence ID" value="MEM5421141.1"/>
    <property type="molecule type" value="Genomic_DNA"/>
</dbReference>
<evidence type="ECO:0000256" key="2">
    <source>
        <dbReference type="SAM" id="SignalP"/>
    </source>
</evidence>
<dbReference type="PROSITE" id="PS51781">
    <property type="entry name" value="SH3B"/>
    <property type="match status" value="1"/>
</dbReference>
<dbReference type="Proteomes" id="UP001489897">
    <property type="component" value="Unassembled WGS sequence"/>
</dbReference>
<feature type="compositionally biased region" description="Low complexity" evidence="1">
    <location>
        <begin position="156"/>
        <end position="165"/>
    </location>
</feature>
<name>A0ABU9RM34_9BURK</name>
<feature type="signal peptide" evidence="2">
    <location>
        <begin position="1"/>
        <end position="34"/>
    </location>
</feature>
<evidence type="ECO:0000259" key="3">
    <source>
        <dbReference type="PROSITE" id="PS51781"/>
    </source>
</evidence>
<gene>
    <name evidence="4" type="ORF">VSR73_08690</name>
</gene>
<feature type="compositionally biased region" description="Gly residues" evidence="1">
    <location>
        <begin position="295"/>
        <end position="308"/>
    </location>
</feature>
<accession>A0ABU9RM34</accession>
<dbReference type="SMART" id="SM00287">
    <property type="entry name" value="SH3b"/>
    <property type="match status" value="1"/>
</dbReference>
<dbReference type="Pfam" id="PF08239">
    <property type="entry name" value="SH3_3"/>
    <property type="match status" value="1"/>
</dbReference>
<feature type="region of interest" description="Disordered" evidence="1">
    <location>
        <begin position="145"/>
        <end position="317"/>
    </location>
</feature>
<feature type="chain" id="PRO_5046907039" evidence="2">
    <location>
        <begin position="35"/>
        <end position="317"/>
    </location>
</feature>